<evidence type="ECO:0000313" key="2">
    <source>
        <dbReference type="EMBL" id="AKD02983.1"/>
    </source>
</evidence>
<organism evidence="1 3">
    <name type="scientific">Pontibacter korlensis</name>
    <dbReference type="NCBI Taxonomy" id="400092"/>
    <lineage>
        <taxon>Bacteria</taxon>
        <taxon>Pseudomonadati</taxon>
        <taxon>Bacteroidota</taxon>
        <taxon>Cytophagia</taxon>
        <taxon>Cytophagales</taxon>
        <taxon>Hymenobacteraceae</taxon>
        <taxon>Pontibacter</taxon>
    </lineage>
</organism>
<gene>
    <name evidence="1" type="ORF">PKOR_02495</name>
    <name evidence="2" type="ORF">PKOR_07405</name>
</gene>
<dbReference type="STRING" id="400092.PKOR_02495"/>
<dbReference type="EMBL" id="CP009621">
    <property type="protein sequence ID" value="AKD02207.1"/>
    <property type="molecule type" value="Genomic_DNA"/>
</dbReference>
<dbReference type="AlphaFoldDB" id="A0A0E3UV48"/>
<dbReference type="InterPro" id="IPR012337">
    <property type="entry name" value="RNaseH-like_sf"/>
</dbReference>
<sequence>MHDLPNGMVIDGVLQPFAQGEPSAALKHLSWAGDLLVYDRNYASFEVVCEHQQCNMHVLMRLRSSFSQQVKTFAQSAEDDAVVAIRPGENMPVKDKAYGRNTAVQVRLVKSGLDNGQVALLLTTPPGKEEFPVECLKQVYALRRGVETAYDVCSGGSASLALARQPLRRPST</sequence>
<dbReference type="EMBL" id="CP009621">
    <property type="protein sequence ID" value="AKD02983.1"/>
    <property type="molecule type" value="Genomic_DNA"/>
</dbReference>
<accession>A0A0E3UV48</accession>
<dbReference type="Proteomes" id="UP000033109">
    <property type="component" value="Chromosome"/>
</dbReference>
<dbReference type="HOGENOM" id="CLU_1553865_0_0_10"/>
<dbReference type="RefSeq" id="WP_046308960.1">
    <property type="nucleotide sequence ID" value="NZ_CP009621.1"/>
</dbReference>
<dbReference type="PATRIC" id="fig|400092.3.peg.1641"/>
<evidence type="ECO:0000313" key="1">
    <source>
        <dbReference type="EMBL" id="AKD02207.1"/>
    </source>
</evidence>
<dbReference type="OrthoDB" id="1308160at2"/>
<protein>
    <recommendedName>
        <fullName evidence="4">Transposase IS4-like domain-containing protein</fullName>
    </recommendedName>
</protein>
<dbReference type="SUPFAM" id="SSF53098">
    <property type="entry name" value="Ribonuclease H-like"/>
    <property type="match status" value="1"/>
</dbReference>
<keyword evidence="3" id="KW-1185">Reference proteome</keyword>
<name>A0A0E3UV48_9BACT</name>
<dbReference type="KEGG" id="pko:PKOR_02495"/>
<proteinExistence type="predicted"/>
<dbReference type="KEGG" id="pko:PKOR_07405"/>
<reference evidence="1 3" key="1">
    <citation type="journal article" date="2015" name="Sci. Rep.">
        <title>Unraveling adaptation of Pontibacter korlensis to radiation and infertility in desert through complete genome and comparative transcriptomic analysis.</title>
        <authorList>
            <person name="Dai J."/>
            <person name="Dai W."/>
            <person name="Qiu C."/>
            <person name="Yang Z."/>
            <person name="Zhang Y."/>
            <person name="Zhou M."/>
            <person name="Zhang L."/>
            <person name="Fang C."/>
            <person name="Gao Q."/>
            <person name="Yang Q."/>
            <person name="Li X."/>
            <person name="Wang Z."/>
            <person name="Wang Z."/>
            <person name="Jia Z."/>
            <person name="Chen X."/>
        </authorList>
    </citation>
    <scope>NUCLEOTIDE SEQUENCE [LARGE SCALE GENOMIC DNA]</scope>
    <source>
        <strain evidence="1 3">X14-1T</strain>
    </source>
</reference>
<evidence type="ECO:0008006" key="4">
    <source>
        <dbReference type="Google" id="ProtNLM"/>
    </source>
</evidence>
<evidence type="ECO:0000313" key="3">
    <source>
        <dbReference type="Proteomes" id="UP000033109"/>
    </source>
</evidence>